<dbReference type="EMBL" id="CP104064">
    <property type="protein sequence ID" value="WAH36797.1"/>
    <property type="molecule type" value="Genomic_DNA"/>
</dbReference>
<evidence type="ECO:0000313" key="2">
    <source>
        <dbReference type="EMBL" id="WAH36797.1"/>
    </source>
</evidence>
<evidence type="ECO:0000313" key="3">
    <source>
        <dbReference type="Proteomes" id="UP001164803"/>
    </source>
</evidence>
<dbReference type="Proteomes" id="UP001164803">
    <property type="component" value="Chromosome"/>
</dbReference>
<name>A0ABY6Z1T4_9BACL</name>
<keyword evidence="3" id="KW-1185">Reference proteome</keyword>
<proteinExistence type="predicted"/>
<reference evidence="2" key="1">
    <citation type="submission" date="2022-08" db="EMBL/GenBank/DDBJ databases">
        <title>Alicyclobacillus dauci DSM2870, complete genome.</title>
        <authorList>
            <person name="Wang Q."/>
            <person name="Cai R."/>
            <person name="Wang Z."/>
        </authorList>
    </citation>
    <scope>NUCLEOTIDE SEQUENCE</scope>
    <source>
        <strain evidence="2">DSM 28700</strain>
    </source>
</reference>
<accession>A0ABY6Z1T4</accession>
<dbReference type="Pfam" id="PF16147">
    <property type="entry name" value="DUF4855"/>
    <property type="match status" value="1"/>
</dbReference>
<dbReference type="RefSeq" id="WP_268044183.1">
    <property type="nucleotide sequence ID" value="NZ_CP104064.1"/>
</dbReference>
<organism evidence="2 3">
    <name type="scientific">Alicyclobacillus dauci</name>
    <dbReference type="NCBI Taxonomy" id="1475485"/>
    <lineage>
        <taxon>Bacteria</taxon>
        <taxon>Bacillati</taxon>
        <taxon>Bacillota</taxon>
        <taxon>Bacilli</taxon>
        <taxon>Bacillales</taxon>
        <taxon>Alicyclobacillaceae</taxon>
        <taxon>Alicyclobacillus</taxon>
    </lineage>
</organism>
<sequence length="532" mass="58356">MKKKYFVPLTATLALGCMGLLGGLPVVHADAIPPTTTQDLTSLGTISTSVTGLSDLTFAKAERKYQLHPITDLLAWTGFCHQGGRDITVQFADPVDVQHIQITMEQDPSQGIYYPNHVQFEVYENGQWISLETQDTSISTSNSSKTTEVFQFDSSTGVETSQIRLNFPVNVFVFARGLDVTGSTTETGTVPTSPVVSPASSGSTSFGALAPNSPNAHGIKNMLMVPTGSYGPLGTWFTGDFEPMLEYINSTGQAVGPLFDTMLFAPFANVQNTVDSWNAYLDDLFANGQELSALNDAVGMTNQSLNRPGYQEKVILSIPYFPYGMWNFGMVNGQPLNFIGTPADPNAVEARNTAMTWYVDTVLSRWQSANYQNLQLVGLYWNHEQYSFNKPGEQQMFQDAETLAHNHGLPLLWIPYYSAPGGTQWQSLGLDAAWIQPNYIEQGENADVNRIRNAETLAKSHGMGVEIELTGLDAPTRSLYQTFLNQLSTDGFDSGNVSYAFYDGSKLLLDAEQSGDPSQRSIYDETAAFIMH</sequence>
<dbReference type="InterPro" id="IPR032329">
    <property type="entry name" value="DUF4855"/>
</dbReference>
<dbReference type="PROSITE" id="PS51257">
    <property type="entry name" value="PROKAR_LIPOPROTEIN"/>
    <property type="match status" value="1"/>
</dbReference>
<keyword evidence="1" id="KW-0732">Signal</keyword>
<evidence type="ECO:0000256" key="1">
    <source>
        <dbReference type="SAM" id="SignalP"/>
    </source>
</evidence>
<feature type="chain" id="PRO_5046015445" evidence="1">
    <location>
        <begin position="30"/>
        <end position="532"/>
    </location>
</feature>
<gene>
    <name evidence="2" type="ORF">NZD86_21925</name>
</gene>
<protein>
    <submittedName>
        <fullName evidence="2">DUF4855 domain-containing protein</fullName>
    </submittedName>
</protein>
<feature type="signal peptide" evidence="1">
    <location>
        <begin position="1"/>
        <end position="29"/>
    </location>
</feature>